<keyword evidence="3" id="KW-1185">Reference proteome</keyword>
<name>A0A9Q8UT02_PASFU</name>
<dbReference type="EMBL" id="CP090170">
    <property type="protein sequence ID" value="UJO21280.1"/>
    <property type="molecule type" value="Genomic_DNA"/>
</dbReference>
<dbReference type="KEGG" id="ffu:CLAFUR5_10925"/>
<dbReference type="RefSeq" id="XP_047765646.1">
    <property type="nucleotide sequence ID" value="XM_047910073.1"/>
</dbReference>
<dbReference type="OrthoDB" id="3643320at2759"/>
<accession>A0A9Q8UT02</accession>
<reference evidence="2" key="2">
    <citation type="journal article" date="2022" name="Microb. Genom.">
        <title>A chromosome-scale genome assembly of the tomato pathogen Cladosporium fulvum reveals a compartmentalized genome architecture and the presence of a dispensable chromosome.</title>
        <authorList>
            <person name="Zaccaron A.Z."/>
            <person name="Chen L.H."/>
            <person name="Samaras A."/>
            <person name="Stergiopoulos I."/>
        </authorList>
    </citation>
    <scope>NUCLEOTIDE SEQUENCE</scope>
    <source>
        <strain evidence="2">Race5_Kim</strain>
    </source>
</reference>
<proteinExistence type="predicted"/>
<feature type="region of interest" description="Disordered" evidence="1">
    <location>
        <begin position="354"/>
        <end position="375"/>
    </location>
</feature>
<reference evidence="2" key="1">
    <citation type="submission" date="2021-12" db="EMBL/GenBank/DDBJ databases">
        <authorList>
            <person name="Zaccaron A."/>
            <person name="Stergiopoulos I."/>
        </authorList>
    </citation>
    <scope>NUCLEOTIDE SEQUENCE</scope>
    <source>
        <strain evidence="2">Race5_Kim</strain>
    </source>
</reference>
<dbReference type="Proteomes" id="UP000756132">
    <property type="component" value="Chromosome 8"/>
</dbReference>
<evidence type="ECO:0000313" key="3">
    <source>
        <dbReference type="Proteomes" id="UP000756132"/>
    </source>
</evidence>
<evidence type="ECO:0000313" key="2">
    <source>
        <dbReference type="EMBL" id="UJO21280.1"/>
    </source>
</evidence>
<dbReference type="AlphaFoldDB" id="A0A9Q8UT02"/>
<organism evidence="2 3">
    <name type="scientific">Passalora fulva</name>
    <name type="common">Tomato leaf mold</name>
    <name type="synonym">Cladosporium fulvum</name>
    <dbReference type="NCBI Taxonomy" id="5499"/>
    <lineage>
        <taxon>Eukaryota</taxon>
        <taxon>Fungi</taxon>
        <taxon>Dikarya</taxon>
        <taxon>Ascomycota</taxon>
        <taxon>Pezizomycotina</taxon>
        <taxon>Dothideomycetes</taxon>
        <taxon>Dothideomycetidae</taxon>
        <taxon>Mycosphaerellales</taxon>
        <taxon>Mycosphaerellaceae</taxon>
        <taxon>Fulvia</taxon>
    </lineage>
</organism>
<gene>
    <name evidence="2" type="ORF">CLAFUR5_10925</name>
</gene>
<sequence length="796" mass="88800">MSSYNKHSHFSGYDDTPCTCPPCTAIVEKDDSLESRSRLRDDDFYTANPAGKVCLPSQTQRYYLRKAYSLAQGALWHALRDHWPRAQRQYYLEEPDQVRFGNSELEHCFGNSYCPSQQNGMCGLPPAITLATIYSVIDLRNAVCHPTPGGTQHIDRLMQRAQDLTVTLLDETRAMRVRRLRDDIQKDATRGLDDIAALEPLSWLPDTTSWALHHQIYFQQILTDLKRGDNSFGPSSVKHDPAAVRAARSWGMRCSSPREDDSRYVAVMAKKAAYVREACEGRRASVCAMLGAREQADDVVPAKRPLMCWLTQALRHYFNPSGLVTGTELLKMRLDTLSATSLLLGIGLAAPPSGNTGGSSNTPGGNLPLRPAAGSSKAASNAKQIKLGDIFDVLVDNSRDSCAKYYDPKAEPGKSEKHLNQYWDQVYTFTTSAEAAVEDKYTSNAEKRKLMQLYFGIEMSEKGVATKGIESLAFGKVQGDKKPRLACGSSFQIFQESNDPMKDENGEDTKPNIYRFMQDQGLQWHDYWVHWDKLDKSYNVMPRREDEKEAWGGDPDAVPYPPDPDDETLFHICNHPEVSAQTLGAGDPLPTSASEWQKRTHRKRGLVILCPETFQAMPDAVPPITKQKLDTGAHAVGTELATMGTNALALYHELFHLVMEGQVISDKARLTEDFPPYGADVDQNMRLPKGFPAKKDTFISQPGSALGPIQCGYIALFDKAEPRAAKLEDYFSTMSPEHYARFGLTSAMHDHDKMDWSSGVTQKAGGPFKGVFTSRDDYRKDIYVPINTCQPQDDSE</sequence>
<protein>
    <submittedName>
        <fullName evidence="2">Uncharacterized protein</fullName>
    </submittedName>
</protein>
<dbReference type="GeneID" id="71990803"/>
<evidence type="ECO:0000256" key="1">
    <source>
        <dbReference type="SAM" id="MobiDB-lite"/>
    </source>
</evidence>